<keyword evidence="3" id="KW-1185">Reference proteome</keyword>
<protein>
    <submittedName>
        <fullName evidence="2">HEAT repeat protein</fullName>
    </submittedName>
</protein>
<evidence type="ECO:0000313" key="3">
    <source>
        <dbReference type="Proteomes" id="UP000009026"/>
    </source>
</evidence>
<name>A0A0H4X9N1_9BACT</name>
<organism evidence="2 3">
    <name type="scientific">Pseudomyxococcus hansupus</name>
    <dbReference type="NCBI Taxonomy" id="1297742"/>
    <lineage>
        <taxon>Bacteria</taxon>
        <taxon>Pseudomonadati</taxon>
        <taxon>Myxococcota</taxon>
        <taxon>Myxococcia</taxon>
        <taxon>Myxococcales</taxon>
        <taxon>Cystobacterineae</taxon>
        <taxon>Myxococcaceae</taxon>
        <taxon>Pseudomyxococcus</taxon>
    </lineage>
</organism>
<dbReference type="KEGG" id="mym:A176_007207"/>
<evidence type="ECO:0000313" key="2">
    <source>
        <dbReference type="EMBL" id="AKQ70295.1"/>
    </source>
</evidence>
<gene>
    <name evidence="2" type="ORF">A176_007207</name>
</gene>
<accession>A0A0H4X9N1</accession>
<proteinExistence type="predicted"/>
<dbReference type="InterPro" id="IPR004155">
    <property type="entry name" value="PBS_lyase_HEAT"/>
</dbReference>
<dbReference type="EMBL" id="CP012109">
    <property type="protein sequence ID" value="AKQ70295.1"/>
    <property type="molecule type" value="Genomic_DNA"/>
</dbReference>
<sequence length="579" mass="62496">MYDLDARQQLSFAQQGARAGETLTITFLGELTMAVVGGQGDRLDTQVQVRTARFDFQSDGRDALDANARERVLGHLQHPFYVTYTRQGAALLTHFERDVDPLTQNLLRSLVAATQFVKPLTTQTTWEAQELDVTGQYVAHYQPAPGERQYARRKLRYLRMSSPQGLRPLEAGMSITVDATTDFGLGEEGWPATVHSRERVAVESGPDLPTALADSEVRLTRSDVRRVPALIGSLELRRQHLGSSTLATQVYAAQDPKAELRRLVAGAKLTDLVGALRALPPDSASSGEATSQLMNRLRALFTLEPDKAHGVPELLRGEKDRNVYSSIIGSLSAASTPEALSALAQVMTDGQQGLRTRVDAAAGLGMAPQPTEEGIAALREMAQSPETDVRSTATLALGNAARNLEEQNSPDAQNLLRELAQSVAASSTPEARALRLRALGNTASPEVLAVIQDALRDTSPIVREAAIEALRLIPGATADQLLAMRMVDDPAPEVRRAAIFATSFRALPGFLPVFERALRTDAVDAVRNDVVRLLGERVTQLSGAADLLAWAGQNDPNGDIRHTAIAYLTPRLPSGPQGP</sequence>
<feature type="domain" description="Vitellogenin" evidence="1">
    <location>
        <begin position="1"/>
        <end position="471"/>
    </location>
</feature>
<dbReference type="InterPro" id="IPR001747">
    <property type="entry name" value="Vitellogenin_N"/>
</dbReference>
<evidence type="ECO:0000259" key="1">
    <source>
        <dbReference type="PROSITE" id="PS51211"/>
    </source>
</evidence>
<dbReference type="AlphaFoldDB" id="A0A0H4X9N1"/>
<dbReference type="SUPFAM" id="SSF48431">
    <property type="entry name" value="Lipovitellin-phosvitin complex, superhelical domain"/>
    <property type="match status" value="1"/>
</dbReference>
<dbReference type="STRING" id="1297742.A176_007207"/>
<dbReference type="SMART" id="SM00638">
    <property type="entry name" value="LPD_N"/>
    <property type="match status" value="1"/>
</dbReference>
<dbReference type="Gene3D" id="1.25.10.20">
    <property type="entry name" value="Vitellinogen, superhelical"/>
    <property type="match status" value="1"/>
</dbReference>
<dbReference type="PROSITE" id="PS51211">
    <property type="entry name" value="VITELLOGENIN"/>
    <property type="match status" value="1"/>
</dbReference>
<dbReference type="eggNOG" id="COG1413">
    <property type="taxonomic scope" value="Bacteria"/>
</dbReference>
<dbReference type="Pfam" id="PF01347">
    <property type="entry name" value="Vitellogenin_N"/>
    <property type="match status" value="1"/>
</dbReference>
<dbReference type="SMART" id="SM00567">
    <property type="entry name" value="EZ_HEAT"/>
    <property type="match status" value="4"/>
</dbReference>
<dbReference type="PATRIC" id="fig|1297742.4.peg.7326"/>
<dbReference type="Proteomes" id="UP000009026">
    <property type="component" value="Chromosome"/>
</dbReference>
<dbReference type="GO" id="GO:0005319">
    <property type="term" value="F:lipid transporter activity"/>
    <property type="evidence" value="ECO:0007669"/>
    <property type="project" value="InterPro"/>
</dbReference>
<dbReference type="InterPro" id="IPR011030">
    <property type="entry name" value="Lipovitellin_superhlx_dom"/>
</dbReference>
<reference evidence="2 3" key="1">
    <citation type="journal article" date="2016" name="PLoS ONE">
        <title>Complete Genome Sequence and Comparative Genomics of a Novel Myxobacterium Myxococcus hansupus.</title>
        <authorList>
            <person name="Sharma G."/>
            <person name="Narwani T."/>
            <person name="Subramanian S."/>
        </authorList>
    </citation>
    <scope>NUCLEOTIDE SEQUENCE [LARGE SCALE GENOMIC DNA]</scope>
    <source>
        <strain evidence="3">mixupus</strain>
    </source>
</reference>